<evidence type="ECO:0008006" key="5">
    <source>
        <dbReference type="Google" id="ProtNLM"/>
    </source>
</evidence>
<name>K9UAD7_CHAP6</name>
<evidence type="ECO:0000256" key="2">
    <source>
        <dbReference type="PIRSR" id="PIRSR620019-2"/>
    </source>
</evidence>
<evidence type="ECO:0000256" key="1">
    <source>
        <dbReference type="PIRSR" id="PIRSR620019-1"/>
    </source>
</evidence>
<dbReference type="Gene3D" id="2.160.10.10">
    <property type="entry name" value="Hexapeptide repeat proteins"/>
    <property type="match status" value="2"/>
</dbReference>
<dbReference type="CDD" id="cd03360">
    <property type="entry name" value="LbH_AT_putative"/>
    <property type="match status" value="1"/>
</dbReference>
<dbReference type="InterPro" id="IPR050179">
    <property type="entry name" value="Trans_hexapeptide_repeat"/>
</dbReference>
<sequence length="161" mass="16426">MKEHFLNESPDFALGVGSAAIRKKLFQELVSIGGKPCSIISNYALIGKFDNNIGDGVCILSHATITCNVRIGNGTLLNKAAIVSHDASIGRYCAISPGAKVLGKSRIGDCTEIGANAAILPGVKVGSNCKIGAGAIVTKNVADNTTVVGIPAHPIKSTAIG</sequence>
<accession>K9UAD7</accession>
<dbReference type="AlphaFoldDB" id="K9UAD7"/>
<dbReference type="Proteomes" id="UP000010366">
    <property type="component" value="Chromosome"/>
</dbReference>
<dbReference type="PANTHER" id="PTHR43300:SF10">
    <property type="entry name" value="2,3,4,5-TETRAHYDROPYRIDINE-2,6-DICARBOXYLATE N-ACETYLTRANSFERASE"/>
    <property type="match status" value="1"/>
</dbReference>
<dbReference type="InterPro" id="IPR011004">
    <property type="entry name" value="Trimer_LpxA-like_sf"/>
</dbReference>
<evidence type="ECO:0000313" key="3">
    <source>
        <dbReference type="EMBL" id="AFY91770.1"/>
    </source>
</evidence>
<dbReference type="InterPro" id="IPR020019">
    <property type="entry name" value="AcTrfase_PglD-like"/>
</dbReference>
<dbReference type="STRING" id="1173020.Cha6605_0481"/>
<dbReference type="PANTHER" id="PTHR43300">
    <property type="entry name" value="ACETYLTRANSFERASE"/>
    <property type="match status" value="1"/>
</dbReference>
<dbReference type="OrthoDB" id="708224at2"/>
<dbReference type="EMBL" id="CP003600">
    <property type="protein sequence ID" value="AFY91770.1"/>
    <property type="molecule type" value="Genomic_DNA"/>
</dbReference>
<dbReference type="KEGG" id="cmp:Cha6605_0481"/>
<gene>
    <name evidence="3" type="ORF">Cha6605_0481</name>
</gene>
<dbReference type="Pfam" id="PF00132">
    <property type="entry name" value="Hexapep"/>
    <property type="match status" value="1"/>
</dbReference>
<feature type="site" description="Increases basicity of active site His" evidence="1">
    <location>
        <position position="86"/>
    </location>
</feature>
<dbReference type="HOGENOM" id="CLU_081811_2_0_3"/>
<feature type="active site" description="Proton acceptor" evidence="1">
    <location>
        <position position="85"/>
    </location>
</feature>
<dbReference type="GO" id="GO:0043886">
    <property type="term" value="F:structural constituent of carboxysome shell"/>
    <property type="evidence" value="ECO:0007669"/>
    <property type="project" value="UniProtKB-ARBA"/>
</dbReference>
<dbReference type="InterPro" id="IPR001451">
    <property type="entry name" value="Hexapep"/>
</dbReference>
<evidence type="ECO:0000313" key="4">
    <source>
        <dbReference type="Proteomes" id="UP000010366"/>
    </source>
</evidence>
<feature type="binding site" evidence="2">
    <location>
        <position position="17"/>
    </location>
    <ligand>
        <name>substrate</name>
    </ligand>
</feature>
<keyword evidence="4" id="KW-1185">Reference proteome</keyword>
<dbReference type="SUPFAM" id="SSF51161">
    <property type="entry name" value="Trimeric LpxA-like enzymes"/>
    <property type="match status" value="1"/>
</dbReference>
<protein>
    <recommendedName>
        <fullName evidence="5">Serine acetyltransferase</fullName>
    </recommendedName>
</protein>
<proteinExistence type="predicted"/>
<organism evidence="3 4">
    <name type="scientific">Chamaesiphon minutus (strain ATCC 27169 / PCC 6605)</name>
    <dbReference type="NCBI Taxonomy" id="1173020"/>
    <lineage>
        <taxon>Bacteria</taxon>
        <taxon>Bacillati</taxon>
        <taxon>Cyanobacteriota</taxon>
        <taxon>Cyanophyceae</taxon>
        <taxon>Gomontiellales</taxon>
        <taxon>Chamaesiphonaceae</taxon>
        <taxon>Chamaesiphon</taxon>
    </lineage>
</organism>
<reference evidence="3 4" key="1">
    <citation type="submission" date="2012-05" db="EMBL/GenBank/DDBJ databases">
        <title>Finished chromosome of genome of Chamaesiphon sp. PCC 6605.</title>
        <authorList>
            <consortium name="US DOE Joint Genome Institute"/>
            <person name="Gugger M."/>
            <person name="Coursin T."/>
            <person name="Rippka R."/>
            <person name="Tandeau De Marsac N."/>
            <person name="Huntemann M."/>
            <person name="Wei C.-L."/>
            <person name="Han J."/>
            <person name="Detter J.C."/>
            <person name="Han C."/>
            <person name="Tapia R."/>
            <person name="Chen A."/>
            <person name="Kyrpides N."/>
            <person name="Mavromatis K."/>
            <person name="Markowitz V."/>
            <person name="Szeto E."/>
            <person name="Ivanova N."/>
            <person name="Pagani I."/>
            <person name="Pati A."/>
            <person name="Goodwin L."/>
            <person name="Nordberg H.P."/>
            <person name="Cantor M.N."/>
            <person name="Hua S.X."/>
            <person name="Woyke T."/>
            <person name="Kerfeld C.A."/>
        </authorList>
    </citation>
    <scope>NUCLEOTIDE SEQUENCE [LARGE SCALE GENOMIC DNA]</scope>
    <source>
        <strain evidence="4">ATCC 27169 / PCC 6605</strain>
    </source>
</reference>
<dbReference type="eggNOG" id="COG0110">
    <property type="taxonomic scope" value="Bacteria"/>
</dbReference>
<dbReference type="RefSeq" id="WP_015157964.1">
    <property type="nucleotide sequence ID" value="NC_019697.1"/>
</dbReference>
<dbReference type="GO" id="GO:0031470">
    <property type="term" value="C:carboxysome"/>
    <property type="evidence" value="ECO:0007669"/>
    <property type="project" value="UniProtKB-ARBA"/>
</dbReference>